<dbReference type="AlphaFoldDB" id="A0A7S2W1N9"/>
<keyword evidence="1" id="KW-0732">Signal</keyword>
<dbReference type="SUPFAM" id="SSF52821">
    <property type="entry name" value="Rhodanese/Cell cycle control phosphatase"/>
    <property type="match status" value="1"/>
</dbReference>
<evidence type="ECO:0000313" key="3">
    <source>
        <dbReference type="EMBL" id="CAD9662209.1"/>
    </source>
</evidence>
<feature type="domain" description="Rhodanese" evidence="2">
    <location>
        <begin position="61"/>
        <end position="156"/>
    </location>
</feature>
<accession>A0A7S2W1N9</accession>
<reference evidence="3" key="1">
    <citation type="submission" date="2021-01" db="EMBL/GenBank/DDBJ databases">
        <authorList>
            <person name="Corre E."/>
            <person name="Pelletier E."/>
            <person name="Niang G."/>
            <person name="Scheremetjew M."/>
            <person name="Finn R."/>
            <person name="Kale V."/>
            <person name="Holt S."/>
            <person name="Cochrane G."/>
            <person name="Meng A."/>
            <person name="Brown T."/>
            <person name="Cohen L."/>
        </authorList>
    </citation>
    <scope>NUCLEOTIDE SEQUENCE</scope>
    <source>
        <strain evidence="3">CCMP1452</strain>
    </source>
</reference>
<dbReference type="Gene3D" id="3.40.250.10">
    <property type="entry name" value="Rhodanese-like domain"/>
    <property type="match status" value="1"/>
</dbReference>
<dbReference type="PROSITE" id="PS50206">
    <property type="entry name" value="RHODANESE_3"/>
    <property type="match status" value="1"/>
</dbReference>
<dbReference type="CDD" id="cd00158">
    <property type="entry name" value="RHOD"/>
    <property type="match status" value="1"/>
</dbReference>
<sequence>MKSITVIFFLFSVASAFVPNASQSNFGIAPRLGNRISQTAMAERKAGVSSPEELKSFVESAGSRLLVVDVRNPDASAEPGDQKSITVAAVPSDDFRPQAQHLIFDRSTDSMPLPDVEKNTPIITHCGGGGRGQKAKDYLMANGFTDVLNGGGPKETECWNEFGDK</sequence>
<evidence type="ECO:0000256" key="1">
    <source>
        <dbReference type="SAM" id="SignalP"/>
    </source>
</evidence>
<evidence type="ECO:0000259" key="2">
    <source>
        <dbReference type="PROSITE" id="PS50206"/>
    </source>
</evidence>
<gene>
    <name evidence="3" type="ORF">EANT1437_LOCUS4477</name>
</gene>
<name>A0A7S2W1N9_9STRA</name>
<dbReference type="InterPro" id="IPR001763">
    <property type="entry name" value="Rhodanese-like_dom"/>
</dbReference>
<dbReference type="EMBL" id="HBHI01008703">
    <property type="protein sequence ID" value="CAD9662209.1"/>
    <property type="molecule type" value="Transcribed_RNA"/>
</dbReference>
<feature type="chain" id="PRO_5031147059" description="Rhodanese domain-containing protein" evidence="1">
    <location>
        <begin position="17"/>
        <end position="165"/>
    </location>
</feature>
<organism evidence="3">
    <name type="scientific">Eucampia antarctica</name>
    <dbReference type="NCBI Taxonomy" id="49252"/>
    <lineage>
        <taxon>Eukaryota</taxon>
        <taxon>Sar</taxon>
        <taxon>Stramenopiles</taxon>
        <taxon>Ochrophyta</taxon>
        <taxon>Bacillariophyta</taxon>
        <taxon>Mediophyceae</taxon>
        <taxon>Biddulphiophycidae</taxon>
        <taxon>Hemiaulales</taxon>
        <taxon>Hemiaulaceae</taxon>
        <taxon>Eucampia</taxon>
    </lineage>
</organism>
<feature type="signal peptide" evidence="1">
    <location>
        <begin position="1"/>
        <end position="16"/>
    </location>
</feature>
<proteinExistence type="predicted"/>
<protein>
    <recommendedName>
        <fullName evidence="2">Rhodanese domain-containing protein</fullName>
    </recommendedName>
</protein>
<dbReference type="Pfam" id="PF00581">
    <property type="entry name" value="Rhodanese"/>
    <property type="match status" value="1"/>
</dbReference>
<dbReference type="InterPro" id="IPR036873">
    <property type="entry name" value="Rhodanese-like_dom_sf"/>
</dbReference>